<proteinExistence type="predicted"/>
<dbReference type="EMBL" id="BKCJ010002304">
    <property type="protein sequence ID" value="GEU47665.1"/>
    <property type="molecule type" value="Genomic_DNA"/>
</dbReference>
<dbReference type="AlphaFoldDB" id="A0A6L2KI41"/>
<comment type="caution">
    <text evidence="1">The sequence shown here is derived from an EMBL/GenBank/DDBJ whole genome shotgun (WGS) entry which is preliminary data.</text>
</comment>
<accession>A0A6L2KI41</accession>
<reference evidence="1" key="1">
    <citation type="journal article" date="2019" name="Sci. Rep.">
        <title>Draft genome of Tanacetum cinerariifolium, the natural source of mosquito coil.</title>
        <authorList>
            <person name="Yamashiro T."/>
            <person name="Shiraishi A."/>
            <person name="Satake H."/>
            <person name="Nakayama K."/>
        </authorList>
    </citation>
    <scope>NUCLEOTIDE SEQUENCE</scope>
</reference>
<organism evidence="1">
    <name type="scientific">Tanacetum cinerariifolium</name>
    <name type="common">Dalmatian daisy</name>
    <name type="synonym">Chrysanthemum cinerariifolium</name>
    <dbReference type="NCBI Taxonomy" id="118510"/>
    <lineage>
        <taxon>Eukaryota</taxon>
        <taxon>Viridiplantae</taxon>
        <taxon>Streptophyta</taxon>
        <taxon>Embryophyta</taxon>
        <taxon>Tracheophyta</taxon>
        <taxon>Spermatophyta</taxon>
        <taxon>Magnoliopsida</taxon>
        <taxon>eudicotyledons</taxon>
        <taxon>Gunneridae</taxon>
        <taxon>Pentapetalae</taxon>
        <taxon>asterids</taxon>
        <taxon>campanulids</taxon>
        <taxon>Asterales</taxon>
        <taxon>Asteraceae</taxon>
        <taxon>Asteroideae</taxon>
        <taxon>Anthemideae</taxon>
        <taxon>Anthemidinae</taxon>
        <taxon>Tanacetum</taxon>
    </lineage>
</organism>
<evidence type="ECO:0000313" key="1">
    <source>
        <dbReference type="EMBL" id="GEU47665.1"/>
    </source>
</evidence>
<protein>
    <submittedName>
        <fullName evidence="1">Uncharacterized protein</fullName>
    </submittedName>
</protein>
<name>A0A6L2KI41_TANCI</name>
<sequence length="293" mass="33162">MLYSATYRSLGVLQSGIRARVVYHEPLSSDRVFDFLEDELERHPAYDFFAPAPLPGYAVNPNNNNEWLEVDDYLLGELEAMMDEQMVVPAIKEVAEPVAEAEEEQVIAPMVDMDEGQMDVLMIDMEEDLAELFCEDDDFENDSKGVDEEEVWEVNEEWLMAPITPPLVPAGQPPSVYEVEGPSTTRVNQVSDAKVAASVTIGELGRRIYTVEGQIDVQQRDTQIQQLQTTVTGMGSRENVSRPSKVGVLVEAEMVSPEVKSEKWRRPLLRWMYVTFDVSTDGREEDFFPRNGM</sequence>
<gene>
    <name evidence="1" type="ORF">Tci_019643</name>
</gene>